<comment type="caution">
    <text evidence="1">The sequence shown here is derived from an EMBL/GenBank/DDBJ whole genome shotgun (WGS) entry which is preliminary data.</text>
</comment>
<proteinExistence type="predicted"/>
<name>A0A0D9AKC4_STUST</name>
<protein>
    <submittedName>
        <fullName evidence="1">Uncharacterized protein</fullName>
    </submittedName>
</protein>
<dbReference type="Proteomes" id="UP000032487">
    <property type="component" value="Unassembled WGS sequence"/>
</dbReference>
<organism evidence="1 2">
    <name type="scientific">Stutzerimonas stutzeri</name>
    <name type="common">Pseudomonas stutzeri</name>
    <dbReference type="NCBI Taxonomy" id="316"/>
    <lineage>
        <taxon>Bacteria</taxon>
        <taxon>Pseudomonadati</taxon>
        <taxon>Pseudomonadota</taxon>
        <taxon>Gammaproteobacteria</taxon>
        <taxon>Pseudomonadales</taxon>
        <taxon>Pseudomonadaceae</taxon>
        <taxon>Stutzerimonas</taxon>
    </lineage>
</organism>
<evidence type="ECO:0000313" key="2">
    <source>
        <dbReference type="Proteomes" id="UP000032487"/>
    </source>
</evidence>
<accession>A0A0D9AKC4</accession>
<evidence type="ECO:0000313" key="1">
    <source>
        <dbReference type="EMBL" id="KJH81453.1"/>
    </source>
</evidence>
<dbReference type="AlphaFoldDB" id="A0A0D9AKC4"/>
<reference evidence="1 2" key="1">
    <citation type="submission" date="2015-02" db="EMBL/GenBank/DDBJ databases">
        <title>Draft genome sequence of Pseudomonas stutzeri NT0128 isolated from wheat (Triticum turgidum) rhizosphere.</title>
        <authorList>
            <person name="Tovi N."/>
            <person name="Frenk S."/>
            <person name="Hadar Y."/>
            <person name="Minz D."/>
        </authorList>
    </citation>
    <scope>NUCLEOTIDE SEQUENCE [LARGE SCALE GENOMIC DNA]</scope>
    <source>
        <strain evidence="1 2">NT0128</strain>
    </source>
</reference>
<dbReference type="EMBL" id="JYHV01000021">
    <property type="protein sequence ID" value="KJH81453.1"/>
    <property type="molecule type" value="Genomic_DNA"/>
</dbReference>
<sequence length="76" mass="8040">MGGPGRVAMGIVLAIGPGRFELAAGTRALLIHRATHATPHIAHQADAPRWLGFGPEHRNMKWADLHGHVVGYGTTG</sequence>
<gene>
    <name evidence="1" type="ORF">UF78_12890</name>
</gene>